<reference evidence="1 2" key="1">
    <citation type="submission" date="2024-03" db="EMBL/GenBank/DDBJ databases">
        <authorList>
            <person name="Gkanogiannis A."/>
            <person name="Becerra Lopez-Lavalle L."/>
        </authorList>
    </citation>
    <scope>NUCLEOTIDE SEQUENCE [LARGE SCALE GENOMIC DNA]</scope>
</reference>
<proteinExistence type="predicted"/>
<keyword evidence="2" id="KW-1185">Reference proteome</keyword>
<sequence length="77" mass="8796">MEGKVTVPPKRDWKQMGHEGATVAVHEEMKRVQRLPSNSTYATHRLKVLNKILQLLSIQRTVSQEEELELLFAGLSL</sequence>
<accession>A0ABP0YX97</accession>
<dbReference type="Proteomes" id="UP001642487">
    <property type="component" value="Chromosome 7"/>
</dbReference>
<organism evidence="1 2">
    <name type="scientific">Citrullus colocynthis</name>
    <name type="common">colocynth</name>
    <dbReference type="NCBI Taxonomy" id="252529"/>
    <lineage>
        <taxon>Eukaryota</taxon>
        <taxon>Viridiplantae</taxon>
        <taxon>Streptophyta</taxon>
        <taxon>Embryophyta</taxon>
        <taxon>Tracheophyta</taxon>
        <taxon>Spermatophyta</taxon>
        <taxon>Magnoliopsida</taxon>
        <taxon>eudicotyledons</taxon>
        <taxon>Gunneridae</taxon>
        <taxon>Pentapetalae</taxon>
        <taxon>rosids</taxon>
        <taxon>fabids</taxon>
        <taxon>Cucurbitales</taxon>
        <taxon>Cucurbitaceae</taxon>
        <taxon>Benincaseae</taxon>
        <taxon>Citrullus</taxon>
    </lineage>
</organism>
<gene>
    <name evidence="1" type="ORF">CITCOLO1_LOCUS17407</name>
</gene>
<dbReference type="EMBL" id="OZ021741">
    <property type="protein sequence ID" value="CAK9325153.1"/>
    <property type="molecule type" value="Genomic_DNA"/>
</dbReference>
<name>A0ABP0YX97_9ROSI</name>
<evidence type="ECO:0000313" key="2">
    <source>
        <dbReference type="Proteomes" id="UP001642487"/>
    </source>
</evidence>
<protein>
    <submittedName>
        <fullName evidence="1">Uncharacterized protein</fullName>
    </submittedName>
</protein>
<evidence type="ECO:0000313" key="1">
    <source>
        <dbReference type="EMBL" id="CAK9325153.1"/>
    </source>
</evidence>